<dbReference type="InterPro" id="IPR052155">
    <property type="entry name" value="Biofilm_reg_signaling"/>
</dbReference>
<name>A0ABW1ED11_9BACT</name>
<dbReference type="Gene3D" id="3.30.450.20">
    <property type="entry name" value="PAS domain"/>
    <property type="match status" value="3"/>
</dbReference>
<comment type="caution">
    <text evidence="3">The sequence shown here is derived from an EMBL/GenBank/DDBJ whole genome shotgun (WGS) entry which is preliminary data.</text>
</comment>
<dbReference type="PROSITE" id="PS50112">
    <property type="entry name" value="PAS"/>
    <property type="match status" value="3"/>
</dbReference>
<sequence>MCSIAMIGDLGWVLPWLGEGPALSALVFLCLVALSACLYLYWRVSAFKSQNDVLRALVYDRPDVGVAEFRFGRLVERCNDALERIFGMSREEIIGKALPLPDSRKSQWEELEARLRAGFPYWNVETIRVRGDGSVFRAYISAFPIFSRNRRVVGYLGMITEERWMSSLEAEASRLAALADNSSDFLLLLDPNLRIIYANPTVAAMTGIDFDSIDGTDVLDCFAPDDRHSARHYFDVLKSGMNDEYSPRLKLKHRETGRETLVQFGIYPLFESPNEAPSAIACVAKDRADEVALGKKLRLKQREVQVVLERLPVGIVMVDLNGIVGTSNRRFQELLGYATEEISSTPFAHFVHPEDLREGRRRFLELAAGHLDHYEAAKRLVHKDGRVIRARMTVLLVRREDGAANHIINIVVPVEDVPPADDIAKVLSTLN</sequence>
<protein>
    <submittedName>
        <fullName evidence="3">PAS domain S-box protein</fullName>
    </submittedName>
</protein>
<dbReference type="Pfam" id="PF13188">
    <property type="entry name" value="PAS_8"/>
    <property type="match status" value="1"/>
</dbReference>
<dbReference type="PANTHER" id="PTHR44757:SF2">
    <property type="entry name" value="BIOFILM ARCHITECTURE MAINTENANCE PROTEIN MBAA"/>
    <property type="match status" value="1"/>
</dbReference>
<dbReference type="InterPro" id="IPR000014">
    <property type="entry name" value="PAS"/>
</dbReference>
<dbReference type="InterPro" id="IPR001610">
    <property type="entry name" value="PAC"/>
</dbReference>
<dbReference type="Pfam" id="PF00989">
    <property type="entry name" value="PAS"/>
    <property type="match status" value="1"/>
</dbReference>
<keyword evidence="1" id="KW-1133">Transmembrane helix</keyword>
<evidence type="ECO:0000256" key="1">
    <source>
        <dbReference type="SAM" id="Phobius"/>
    </source>
</evidence>
<feature type="domain" description="PAS" evidence="2">
    <location>
        <begin position="79"/>
        <end position="98"/>
    </location>
</feature>
<feature type="domain" description="PAS" evidence="2">
    <location>
        <begin position="171"/>
        <end position="244"/>
    </location>
</feature>
<evidence type="ECO:0000313" key="3">
    <source>
        <dbReference type="EMBL" id="MFC5862192.1"/>
    </source>
</evidence>
<dbReference type="InterPro" id="IPR013767">
    <property type="entry name" value="PAS_fold"/>
</dbReference>
<dbReference type="PANTHER" id="PTHR44757">
    <property type="entry name" value="DIGUANYLATE CYCLASE DGCP"/>
    <property type="match status" value="1"/>
</dbReference>
<dbReference type="CDD" id="cd00130">
    <property type="entry name" value="PAS"/>
    <property type="match status" value="3"/>
</dbReference>
<reference evidence="4" key="1">
    <citation type="journal article" date="2019" name="Int. J. Syst. Evol. Microbiol.">
        <title>The Global Catalogue of Microorganisms (GCM) 10K type strain sequencing project: providing services to taxonomists for standard genome sequencing and annotation.</title>
        <authorList>
            <consortium name="The Broad Institute Genomics Platform"/>
            <consortium name="The Broad Institute Genome Sequencing Center for Infectious Disease"/>
            <person name="Wu L."/>
            <person name="Ma J."/>
        </authorList>
    </citation>
    <scope>NUCLEOTIDE SEQUENCE [LARGE SCALE GENOMIC DNA]</scope>
    <source>
        <strain evidence="4">JCM 4087</strain>
    </source>
</reference>
<dbReference type="NCBIfam" id="TIGR00229">
    <property type="entry name" value="sensory_box"/>
    <property type="match status" value="3"/>
</dbReference>
<evidence type="ECO:0000313" key="4">
    <source>
        <dbReference type="Proteomes" id="UP001596091"/>
    </source>
</evidence>
<proteinExistence type="predicted"/>
<feature type="transmembrane region" description="Helical" evidence="1">
    <location>
        <begin position="22"/>
        <end position="42"/>
    </location>
</feature>
<dbReference type="SMART" id="SM00086">
    <property type="entry name" value="PAC"/>
    <property type="match status" value="2"/>
</dbReference>
<dbReference type="Proteomes" id="UP001596091">
    <property type="component" value="Unassembled WGS sequence"/>
</dbReference>
<feature type="domain" description="PAS" evidence="2">
    <location>
        <begin position="300"/>
        <end position="370"/>
    </location>
</feature>
<gene>
    <name evidence="3" type="ORF">ACFPT7_07800</name>
</gene>
<keyword evidence="1" id="KW-0812">Transmembrane</keyword>
<dbReference type="SMART" id="SM00091">
    <property type="entry name" value="PAS"/>
    <property type="match status" value="3"/>
</dbReference>
<dbReference type="SUPFAM" id="SSF55785">
    <property type="entry name" value="PYP-like sensor domain (PAS domain)"/>
    <property type="match status" value="3"/>
</dbReference>
<dbReference type="InterPro" id="IPR035965">
    <property type="entry name" value="PAS-like_dom_sf"/>
</dbReference>
<dbReference type="RefSeq" id="WP_263338473.1">
    <property type="nucleotide sequence ID" value="NZ_JAGSYH010000004.1"/>
</dbReference>
<dbReference type="Pfam" id="PF13426">
    <property type="entry name" value="PAS_9"/>
    <property type="match status" value="1"/>
</dbReference>
<accession>A0ABW1ED11</accession>
<organism evidence="3 4">
    <name type="scientific">Acidicapsa dinghuensis</name>
    <dbReference type="NCBI Taxonomy" id="2218256"/>
    <lineage>
        <taxon>Bacteria</taxon>
        <taxon>Pseudomonadati</taxon>
        <taxon>Acidobacteriota</taxon>
        <taxon>Terriglobia</taxon>
        <taxon>Terriglobales</taxon>
        <taxon>Acidobacteriaceae</taxon>
        <taxon>Acidicapsa</taxon>
    </lineage>
</organism>
<keyword evidence="4" id="KW-1185">Reference proteome</keyword>
<evidence type="ECO:0000259" key="2">
    <source>
        <dbReference type="PROSITE" id="PS50112"/>
    </source>
</evidence>
<keyword evidence="1" id="KW-0472">Membrane</keyword>
<dbReference type="EMBL" id="JBHSPH010000002">
    <property type="protein sequence ID" value="MFC5862192.1"/>
    <property type="molecule type" value="Genomic_DNA"/>
</dbReference>